<evidence type="ECO:0000256" key="2">
    <source>
        <dbReference type="ARBA" id="ARBA00010488"/>
    </source>
</evidence>
<dbReference type="InterPro" id="IPR051612">
    <property type="entry name" value="Teichoic_Acid_Biosynth"/>
</dbReference>
<comment type="caution">
    <text evidence="8">The sequence shown here is derived from an EMBL/GenBank/DDBJ whole genome shotgun (WGS) entry which is preliminary data.</text>
</comment>
<keyword evidence="5" id="KW-0777">Teichoic acid biosynthesis</keyword>
<dbReference type="OrthoDB" id="9811865at2"/>
<evidence type="ECO:0000259" key="7">
    <source>
        <dbReference type="Pfam" id="PF00534"/>
    </source>
</evidence>
<dbReference type="PANTHER" id="PTHR37316:SF3">
    <property type="entry name" value="TEICHOIC ACID GLYCEROL-PHOSPHATE TRANSFERASE"/>
    <property type="match status" value="1"/>
</dbReference>
<evidence type="ECO:0000256" key="3">
    <source>
        <dbReference type="ARBA" id="ARBA00022475"/>
    </source>
</evidence>
<keyword evidence="6" id="KW-0472">Membrane</keyword>
<comment type="similarity">
    <text evidence="2">Belongs to the CDP-glycerol glycerophosphotransferase family.</text>
</comment>
<feature type="domain" description="Glycosyl transferase family 1" evidence="7">
    <location>
        <begin position="180"/>
        <end position="327"/>
    </location>
</feature>
<dbReference type="Proteomes" id="UP000286848">
    <property type="component" value="Unassembled WGS sequence"/>
</dbReference>
<dbReference type="InterPro" id="IPR001296">
    <property type="entry name" value="Glyco_trans_1"/>
</dbReference>
<comment type="subcellular location">
    <subcellularLocation>
        <location evidence="1">Cell membrane</location>
        <topology evidence="1">Peripheral membrane protein</topology>
    </subcellularLocation>
</comment>
<dbReference type="GO" id="GO:0047355">
    <property type="term" value="F:CDP-glycerol glycerophosphotransferase activity"/>
    <property type="evidence" value="ECO:0007669"/>
    <property type="project" value="InterPro"/>
</dbReference>
<dbReference type="Gene3D" id="3.40.50.2000">
    <property type="entry name" value="Glycogen Phosphorylase B"/>
    <property type="match status" value="2"/>
</dbReference>
<dbReference type="GO" id="GO:0019350">
    <property type="term" value="P:teichoic acid biosynthetic process"/>
    <property type="evidence" value="ECO:0007669"/>
    <property type="project" value="UniProtKB-KW"/>
</dbReference>
<keyword evidence="4 8" id="KW-0808">Transferase</keyword>
<dbReference type="SUPFAM" id="SSF53756">
    <property type="entry name" value="UDP-Glycosyltransferase/glycogen phosphorylase"/>
    <property type="match status" value="2"/>
</dbReference>
<protein>
    <submittedName>
        <fullName evidence="8">Glycosyl transferase family 1</fullName>
    </submittedName>
</protein>
<dbReference type="InterPro" id="IPR043148">
    <property type="entry name" value="TagF_C"/>
</dbReference>
<reference evidence="8 9" key="1">
    <citation type="journal article" date="2019" name="Int. J. Syst. Evol. Microbiol.">
        <title>Lactobacillus salitolerans sp. nov., a novel lactic acid bacterium isolated from spent mushroom substrates.</title>
        <authorList>
            <person name="Tohno M."/>
            <person name="Tanizawa Y."/>
            <person name="Kojima Y."/>
            <person name="Sakamoto M."/>
            <person name="Nakamura Y."/>
            <person name="Ohkuma M."/>
            <person name="Kobayashi H."/>
        </authorList>
    </citation>
    <scope>NUCLEOTIDE SEQUENCE [LARGE SCALE GENOMIC DNA]</scope>
    <source>
        <strain evidence="8 9">YK43</strain>
    </source>
</reference>
<dbReference type="Pfam" id="PF00534">
    <property type="entry name" value="Glycos_transf_1"/>
    <property type="match status" value="1"/>
</dbReference>
<name>A0A401IW34_9LACO</name>
<dbReference type="GO" id="GO:0005886">
    <property type="term" value="C:plasma membrane"/>
    <property type="evidence" value="ECO:0007669"/>
    <property type="project" value="UniProtKB-SubCell"/>
</dbReference>
<keyword evidence="9" id="KW-1185">Reference proteome</keyword>
<organism evidence="8 9">
    <name type="scientific">Ligilactobacillus salitolerans</name>
    <dbReference type="NCBI Taxonomy" id="1808352"/>
    <lineage>
        <taxon>Bacteria</taxon>
        <taxon>Bacillati</taxon>
        <taxon>Bacillota</taxon>
        <taxon>Bacilli</taxon>
        <taxon>Lactobacillales</taxon>
        <taxon>Lactobacillaceae</taxon>
        <taxon>Ligilactobacillus</taxon>
    </lineage>
</organism>
<keyword evidence="3" id="KW-1003">Cell membrane</keyword>
<evidence type="ECO:0000256" key="6">
    <source>
        <dbReference type="ARBA" id="ARBA00023136"/>
    </source>
</evidence>
<dbReference type="PANTHER" id="PTHR37316">
    <property type="entry name" value="TEICHOIC ACID GLYCEROL-PHOSPHATE PRIMASE"/>
    <property type="match status" value="1"/>
</dbReference>
<dbReference type="InterPro" id="IPR007554">
    <property type="entry name" value="Glycerophosphate_synth"/>
</dbReference>
<evidence type="ECO:0000313" key="9">
    <source>
        <dbReference type="Proteomes" id="UP000286848"/>
    </source>
</evidence>
<sequence>MEQMEKSVAILGFNIFSPGGTTRSNLNIIHDFLAEGYQVDYYNFRDFSRLDILKLTKENQFLEKTNFHEIKDIKQEFSGHFVFITRESFFPIAKYIRYNYPDKVIIGEMHTPLGLTNREEWVPNLNYFNFIRVATKSIQDIIRNEYHFERTYVQTISLSHLENEASSNFKASRRDVYGKANFLVRARFDQQKDIPYAIRLMDNLVHQQGRDDFRFFVNGYGPGKTMIENLIDYYNLQDHVFMNERDPDNYIYLSTARLETLGYSIAEEFDIGHAVVAYPGDDGVVRENFQNFQNCLWITKNIEDDAQQVIQFADQQNSLEGYKANIRRLSEYTDNYVKYFEENTAIVSEADKPDKQVNLDKMLDKIETTSLADELTKYRKIYYKLKKVPVIGSILNNAGIKSTGMKILSVLTGKKSAKADEGISVDPNKFFVESFHGSNFSGDPKYLALAVKKRLPNAEIFVSCENQLVANVASDYGFKPVRINTLAYMQAFKKCKYVFINGNSLDKVGKQPGQIFVETWHGFPMKKMVNDLENFKQRHEESTAFAPRMLKWDYLLSSSSYNTELLESAFALKKNHELKVLEYGTPKNGFLIKNKVNSRERAAIYQKYFNKQYDPDKRIVLFCPTWRKDERDSVSDLDLRQVIHQLPENYELIVKLHPLEGRLRPYYKDLDERIFCFYNELVDIQELYILADVLISDYSSAMFDYSNLNKPIIVMQEDEENYQQNIGWYFNIEQTCHLTAHKYTTDQLVEEILRTTTQEVNMDYNGLIKEKLLTNENADAAEKILDKILVK</sequence>
<dbReference type="InterPro" id="IPR043149">
    <property type="entry name" value="TagF_N"/>
</dbReference>
<evidence type="ECO:0000313" key="8">
    <source>
        <dbReference type="EMBL" id="GBG95763.1"/>
    </source>
</evidence>
<dbReference type="Gene3D" id="3.40.50.12580">
    <property type="match status" value="1"/>
</dbReference>
<gene>
    <name evidence="8" type="ORF">LFYK43_22220</name>
</gene>
<dbReference type="Pfam" id="PF04464">
    <property type="entry name" value="Glyphos_transf"/>
    <property type="match status" value="1"/>
</dbReference>
<dbReference type="GO" id="GO:0016757">
    <property type="term" value="F:glycosyltransferase activity"/>
    <property type="evidence" value="ECO:0007669"/>
    <property type="project" value="InterPro"/>
</dbReference>
<dbReference type="AlphaFoldDB" id="A0A401IW34"/>
<proteinExistence type="inferred from homology"/>
<dbReference type="Gene3D" id="3.40.50.11820">
    <property type="match status" value="1"/>
</dbReference>
<evidence type="ECO:0000256" key="1">
    <source>
        <dbReference type="ARBA" id="ARBA00004202"/>
    </source>
</evidence>
<accession>A0A401IW34</accession>
<evidence type="ECO:0000256" key="5">
    <source>
        <dbReference type="ARBA" id="ARBA00022944"/>
    </source>
</evidence>
<dbReference type="RefSeq" id="WP_124978344.1">
    <property type="nucleotide sequence ID" value="NZ_BFFP01000053.1"/>
</dbReference>
<dbReference type="EMBL" id="BFFP01000053">
    <property type="protein sequence ID" value="GBG95763.1"/>
    <property type="molecule type" value="Genomic_DNA"/>
</dbReference>
<evidence type="ECO:0000256" key="4">
    <source>
        <dbReference type="ARBA" id="ARBA00022679"/>
    </source>
</evidence>